<dbReference type="AlphaFoldDB" id="A0A6A5TD23"/>
<keyword evidence="3" id="KW-1185">Reference proteome</keyword>
<organism evidence="2 3">
    <name type="scientific">Byssothecium circinans</name>
    <dbReference type="NCBI Taxonomy" id="147558"/>
    <lineage>
        <taxon>Eukaryota</taxon>
        <taxon>Fungi</taxon>
        <taxon>Dikarya</taxon>
        <taxon>Ascomycota</taxon>
        <taxon>Pezizomycotina</taxon>
        <taxon>Dothideomycetes</taxon>
        <taxon>Pleosporomycetidae</taxon>
        <taxon>Pleosporales</taxon>
        <taxon>Massarineae</taxon>
        <taxon>Massarinaceae</taxon>
        <taxon>Byssothecium</taxon>
    </lineage>
</organism>
<accession>A0A6A5TD23</accession>
<dbReference type="EMBL" id="ML977028">
    <property type="protein sequence ID" value="KAF1950104.1"/>
    <property type="molecule type" value="Genomic_DNA"/>
</dbReference>
<name>A0A6A5TD23_9PLEO</name>
<feature type="region of interest" description="Disordered" evidence="1">
    <location>
        <begin position="260"/>
        <end position="280"/>
    </location>
</feature>
<evidence type="ECO:0000256" key="1">
    <source>
        <dbReference type="SAM" id="MobiDB-lite"/>
    </source>
</evidence>
<evidence type="ECO:0000313" key="3">
    <source>
        <dbReference type="Proteomes" id="UP000800035"/>
    </source>
</evidence>
<evidence type="ECO:0000313" key="2">
    <source>
        <dbReference type="EMBL" id="KAF1950104.1"/>
    </source>
</evidence>
<protein>
    <submittedName>
        <fullName evidence="2">Uncharacterized protein</fullName>
    </submittedName>
</protein>
<dbReference type="OrthoDB" id="10557818at2759"/>
<gene>
    <name evidence="2" type="ORF">CC80DRAFT_539777</name>
</gene>
<sequence>MATNSNADSTHVEVRDLLNPQHPSYHPSNEAHKMVLTYICYGQDDPEDWSSLPQAFIDAMSDEYLERCPLHLRPKNTHVDSNQEHATAASSQAMLAQSGDDAAIFKCPTCNEEFSTIPGLWDSDAPQDAIFEHVKNCLRGAYGMGTCPSCATFLPFNGSQPVLLSILHIVDGCDSSIYGTSAIETMQQGDYKFTNRYWLLWNPAEDGIKLSQLRKELETVDLSETCPLCSTYVKAMSVYERVDHYNKCWKQLGQRFTDSPRSRLEQAERPVTPISSSPQPLPPRPAIAVLDLPLPPNSCLFCHRDLSIYSDVKALHHRIICFRSQRDKNCPFCDTELDSDNFHSQMGLVASMWHLKNCQEGNPSNASSIQRIDFDELYKSWIGMMKMKRENGGVYQAGASRLKETVVVEEIEDEDMLDDLDDSNFDMF</sequence>
<reference evidence="2" key="1">
    <citation type="journal article" date="2020" name="Stud. Mycol.">
        <title>101 Dothideomycetes genomes: a test case for predicting lifestyles and emergence of pathogens.</title>
        <authorList>
            <person name="Haridas S."/>
            <person name="Albert R."/>
            <person name="Binder M."/>
            <person name="Bloem J."/>
            <person name="Labutti K."/>
            <person name="Salamov A."/>
            <person name="Andreopoulos B."/>
            <person name="Baker S."/>
            <person name="Barry K."/>
            <person name="Bills G."/>
            <person name="Bluhm B."/>
            <person name="Cannon C."/>
            <person name="Castanera R."/>
            <person name="Culley D."/>
            <person name="Daum C."/>
            <person name="Ezra D."/>
            <person name="Gonzalez J."/>
            <person name="Henrissat B."/>
            <person name="Kuo A."/>
            <person name="Liang C."/>
            <person name="Lipzen A."/>
            <person name="Lutzoni F."/>
            <person name="Magnuson J."/>
            <person name="Mondo S."/>
            <person name="Nolan M."/>
            <person name="Ohm R."/>
            <person name="Pangilinan J."/>
            <person name="Park H.-J."/>
            <person name="Ramirez L."/>
            <person name="Alfaro M."/>
            <person name="Sun H."/>
            <person name="Tritt A."/>
            <person name="Yoshinaga Y."/>
            <person name="Zwiers L.-H."/>
            <person name="Turgeon B."/>
            <person name="Goodwin S."/>
            <person name="Spatafora J."/>
            <person name="Crous P."/>
            <person name="Grigoriev I."/>
        </authorList>
    </citation>
    <scope>NUCLEOTIDE SEQUENCE</scope>
    <source>
        <strain evidence="2">CBS 675.92</strain>
    </source>
</reference>
<dbReference type="Proteomes" id="UP000800035">
    <property type="component" value="Unassembled WGS sequence"/>
</dbReference>
<proteinExistence type="predicted"/>